<dbReference type="PANTHER" id="PTHR43036:SF1">
    <property type="entry name" value="S-ADENOSYL-L-METHIONINE-DEPENDENT METHYLTRANSFERASES SUPERFAMILY PROTEIN"/>
    <property type="match status" value="1"/>
</dbReference>
<sequence length="321" mass="34757">MLTRAAMTMTTTTALSTASGAPMCASARAQAHRATRAGAMETRATSEAGGVKPGWNTSRRSAFIGTGASAMLRSIGFTTAAGASMTPGTAFASAKSDPYADVLKEPGFPDKFPFGEKEMARYDESSDFIFYSQPRFVTHIDDQAIEALTKYYSRAFPAPSNDVALLDVCSSWISHYPTGYKAGKISGIGMNEDELKRNPILNDYAVRDLNEDPTFPYDDNTFDVVTNAVSVDYLTRPLEVMREINRVLKPGGLAIMSFSNRCFPTKAVSIWTGTGDLDHVWIVGAYYHFAGGFEPPSAEDISPNPGKSDPMYVVIARKPTA</sequence>
<accession>A0A6U0BMC1</accession>
<gene>
    <name evidence="2" type="ORF">OMED0936_LOCUS1352</name>
</gene>
<dbReference type="CDD" id="cd02440">
    <property type="entry name" value="AdoMet_MTases"/>
    <property type="match status" value="1"/>
</dbReference>
<proteinExistence type="predicted"/>
<dbReference type="EMBL" id="HBFF01001693">
    <property type="protein sequence ID" value="CAD8728880.1"/>
    <property type="molecule type" value="Transcribed_RNA"/>
</dbReference>
<dbReference type="InterPro" id="IPR029063">
    <property type="entry name" value="SAM-dependent_MTases_sf"/>
</dbReference>
<name>A0A6U0BMC1_9CHLO</name>
<dbReference type="Pfam" id="PF08241">
    <property type="entry name" value="Methyltransf_11"/>
    <property type="match status" value="1"/>
</dbReference>
<protein>
    <recommendedName>
        <fullName evidence="1">Methyltransferase type 11 domain-containing protein</fullName>
    </recommendedName>
</protein>
<feature type="domain" description="Methyltransferase type 11" evidence="1">
    <location>
        <begin position="203"/>
        <end position="255"/>
    </location>
</feature>
<evidence type="ECO:0000313" key="2">
    <source>
        <dbReference type="EMBL" id="CAD8728880.1"/>
    </source>
</evidence>
<dbReference type="AlphaFoldDB" id="A0A6U0BMC1"/>
<dbReference type="SUPFAM" id="SSF53335">
    <property type="entry name" value="S-adenosyl-L-methionine-dependent methyltransferases"/>
    <property type="match status" value="1"/>
</dbReference>
<dbReference type="Gene3D" id="3.40.50.150">
    <property type="entry name" value="Vaccinia Virus protein VP39"/>
    <property type="match status" value="1"/>
</dbReference>
<dbReference type="InterPro" id="IPR013216">
    <property type="entry name" value="Methyltransf_11"/>
</dbReference>
<dbReference type="PANTHER" id="PTHR43036">
    <property type="entry name" value="OSJNBB0011N17.9 PROTEIN"/>
    <property type="match status" value="1"/>
</dbReference>
<reference evidence="2" key="1">
    <citation type="submission" date="2021-01" db="EMBL/GenBank/DDBJ databases">
        <authorList>
            <person name="Corre E."/>
            <person name="Pelletier E."/>
            <person name="Niang G."/>
            <person name="Scheremetjew M."/>
            <person name="Finn R."/>
            <person name="Kale V."/>
            <person name="Holt S."/>
            <person name="Cochrane G."/>
            <person name="Meng A."/>
            <person name="Brown T."/>
            <person name="Cohen L."/>
        </authorList>
    </citation>
    <scope>NUCLEOTIDE SEQUENCE</scope>
    <source>
        <strain evidence="2">Clade-D-RCC2573</strain>
    </source>
</reference>
<evidence type="ECO:0000259" key="1">
    <source>
        <dbReference type="Pfam" id="PF08241"/>
    </source>
</evidence>
<dbReference type="GO" id="GO:0008757">
    <property type="term" value="F:S-adenosylmethionine-dependent methyltransferase activity"/>
    <property type="evidence" value="ECO:0007669"/>
    <property type="project" value="InterPro"/>
</dbReference>
<organism evidence="2">
    <name type="scientific">Ostreococcus mediterraneus</name>
    <dbReference type="NCBI Taxonomy" id="1486918"/>
    <lineage>
        <taxon>Eukaryota</taxon>
        <taxon>Viridiplantae</taxon>
        <taxon>Chlorophyta</taxon>
        <taxon>Mamiellophyceae</taxon>
        <taxon>Mamiellales</taxon>
        <taxon>Bathycoccaceae</taxon>
        <taxon>Ostreococcus</taxon>
    </lineage>
</organism>